<dbReference type="OrthoDB" id="3598904at2759"/>
<organism evidence="8 9">
    <name type="scientific">Hyaloscypha variabilis (strain UAMH 11265 / GT02V1 / F)</name>
    <name type="common">Meliniomyces variabilis</name>
    <dbReference type="NCBI Taxonomy" id="1149755"/>
    <lineage>
        <taxon>Eukaryota</taxon>
        <taxon>Fungi</taxon>
        <taxon>Dikarya</taxon>
        <taxon>Ascomycota</taxon>
        <taxon>Pezizomycotina</taxon>
        <taxon>Leotiomycetes</taxon>
        <taxon>Helotiales</taxon>
        <taxon>Hyaloscyphaceae</taxon>
        <taxon>Hyaloscypha</taxon>
        <taxon>Hyaloscypha variabilis</taxon>
    </lineage>
</organism>
<keyword evidence="5" id="KW-0804">Transcription</keyword>
<evidence type="ECO:0000256" key="4">
    <source>
        <dbReference type="ARBA" id="ARBA00023125"/>
    </source>
</evidence>
<feature type="domain" description="Zn(2)-C6 fungal-type" evidence="7">
    <location>
        <begin position="20"/>
        <end position="48"/>
    </location>
</feature>
<evidence type="ECO:0000256" key="6">
    <source>
        <dbReference type="ARBA" id="ARBA00023242"/>
    </source>
</evidence>
<dbReference type="InterPro" id="IPR021858">
    <property type="entry name" value="Fun_TF"/>
</dbReference>
<keyword evidence="2" id="KW-0862">Zinc</keyword>
<keyword evidence="9" id="KW-1185">Reference proteome</keyword>
<evidence type="ECO:0000256" key="2">
    <source>
        <dbReference type="ARBA" id="ARBA00022833"/>
    </source>
</evidence>
<keyword evidence="4" id="KW-0238">DNA-binding</keyword>
<dbReference type="InterPro" id="IPR036864">
    <property type="entry name" value="Zn2-C6_fun-type_DNA-bd_sf"/>
</dbReference>
<dbReference type="InterPro" id="IPR001138">
    <property type="entry name" value="Zn2Cys6_DnaBD"/>
</dbReference>
<gene>
    <name evidence="8" type="ORF">L207DRAFT_342219</name>
</gene>
<dbReference type="PANTHER" id="PTHR36206">
    <property type="entry name" value="ASPERCRYPTIN BIOSYNTHESIS CLUSTER-SPECIFIC TRANSCRIPTION REGULATOR ATNN-RELATED"/>
    <property type="match status" value="1"/>
</dbReference>
<protein>
    <recommendedName>
        <fullName evidence="7">Zn(2)-C6 fungal-type domain-containing protein</fullName>
    </recommendedName>
</protein>
<evidence type="ECO:0000256" key="3">
    <source>
        <dbReference type="ARBA" id="ARBA00023015"/>
    </source>
</evidence>
<evidence type="ECO:0000256" key="5">
    <source>
        <dbReference type="ARBA" id="ARBA00023163"/>
    </source>
</evidence>
<dbReference type="PANTHER" id="PTHR36206:SF4">
    <property type="entry name" value="HYPOTHETICAL CONSERVED PROTEIN (EUROFUNG)-RELATED"/>
    <property type="match status" value="1"/>
</dbReference>
<accession>A0A2J6RQ18</accession>
<dbReference type="PROSITE" id="PS00463">
    <property type="entry name" value="ZN2_CY6_FUNGAL_1"/>
    <property type="match status" value="1"/>
</dbReference>
<dbReference type="GO" id="GO:0008270">
    <property type="term" value="F:zinc ion binding"/>
    <property type="evidence" value="ECO:0007669"/>
    <property type="project" value="InterPro"/>
</dbReference>
<dbReference type="SUPFAM" id="SSF57701">
    <property type="entry name" value="Zn2/Cys6 DNA-binding domain"/>
    <property type="match status" value="1"/>
</dbReference>
<dbReference type="AlphaFoldDB" id="A0A2J6RQ18"/>
<evidence type="ECO:0000259" key="7">
    <source>
        <dbReference type="PROSITE" id="PS50048"/>
    </source>
</evidence>
<dbReference type="InterPro" id="IPR052360">
    <property type="entry name" value="Transcr_Regulatory_Proteins"/>
</dbReference>
<dbReference type="Pfam" id="PF00172">
    <property type="entry name" value="Zn_clus"/>
    <property type="match status" value="1"/>
</dbReference>
<dbReference type="Gene3D" id="4.10.240.10">
    <property type="entry name" value="Zn(2)-C6 fungal-type DNA-binding domain"/>
    <property type="match status" value="1"/>
</dbReference>
<dbReference type="GO" id="GO:0000981">
    <property type="term" value="F:DNA-binding transcription factor activity, RNA polymerase II-specific"/>
    <property type="evidence" value="ECO:0007669"/>
    <property type="project" value="InterPro"/>
</dbReference>
<sequence>MEAIVTRPRKRASAPRVRTGCKTCKIRRVKCDETKPSCMRCIKFGATCDGYGSRNPPQLKASSSRVLIPKARFPLVASPSQNLFDLDKPEEWTYFQRFCSYTVGLLSGTGLRQNEFWTRTVLQATQSEPSIRHAATAIGALDLKSFSALGDDDSVKFRRQYAYKAYQKAIVGVRKTLAAKDSDIRSRLIATILFACFEAYHGNNETALAQIFAGVEMMEDYTKKRKAAGPNTPRGPPVEHELVQAFAVLEIQATALGDKRPGELHLERMYNCAEVVENTMPFEFSTFKQANLLLALNMLRGIHLRWSQTNSAAQPSSLNVFPFLAVASCTNAPAVFEFNRVLASFKAWAAAYEPLYRKSRSPAGEKDFESATQLRMHYLSSLLWVASGAPSIGMYYRRYTRELKEVLALGRILLGLADAQMFSLDMRYVLPLAVVGLNYRHRELRHEIIEILVPMHRREGVWDASMIGRIMKFQAEIEEEGLEDGEYVPEDGISTITELKVDESLKTLFVTCSLGVRGRPGETVMKSTELPW</sequence>
<keyword evidence="6" id="KW-0539">Nucleus</keyword>
<keyword evidence="1" id="KW-0479">Metal-binding</keyword>
<dbReference type="GO" id="GO:0003677">
    <property type="term" value="F:DNA binding"/>
    <property type="evidence" value="ECO:0007669"/>
    <property type="project" value="UniProtKB-KW"/>
</dbReference>
<dbReference type="SMART" id="SM00066">
    <property type="entry name" value="GAL4"/>
    <property type="match status" value="1"/>
</dbReference>
<evidence type="ECO:0000313" key="8">
    <source>
        <dbReference type="EMBL" id="PMD40608.1"/>
    </source>
</evidence>
<name>A0A2J6RQ18_HYAVF</name>
<dbReference type="EMBL" id="KZ613945">
    <property type="protein sequence ID" value="PMD40608.1"/>
    <property type="molecule type" value="Genomic_DNA"/>
</dbReference>
<keyword evidence="3" id="KW-0805">Transcription regulation</keyword>
<evidence type="ECO:0000313" key="9">
    <source>
        <dbReference type="Proteomes" id="UP000235786"/>
    </source>
</evidence>
<reference evidence="8 9" key="1">
    <citation type="submission" date="2016-04" db="EMBL/GenBank/DDBJ databases">
        <title>A degradative enzymes factory behind the ericoid mycorrhizal symbiosis.</title>
        <authorList>
            <consortium name="DOE Joint Genome Institute"/>
            <person name="Martino E."/>
            <person name="Morin E."/>
            <person name="Grelet G."/>
            <person name="Kuo A."/>
            <person name="Kohler A."/>
            <person name="Daghino S."/>
            <person name="Barry K."/>
            <person name="Choi C."/>
            <person name="Cichocki N."/>
            <person name="Clum A."/>
            <person name="Copeland A."/>
            <person name="Hainaut M."/>
            <person name="Haridas S."/>
            <person name="Labutti K."/>
            <person name="Lindquist E."/>
            <person name="Lipzen A."/>
            <person name="Khouja H.-R."/>
            <person name="Murat C."/>
            <person name="Ohm R."/>
            <person name="Olson A."/>
            <person name="Spatafora J."/>
            <person name="Veneault-Fourrey C."/>
            <person name="Henrissat B."/>
            <person name="Grigoriev I."/>
            <person name="Martin F."/>
            <person name="Perotto S."/>
        </authorList>
    </citation>
    <scope>NUCLEOTIDE SEQUENCE [LARGE SCALE GENOMIC DNA]</scope>
    <source>
        <strain evidence="8 9">F</strain>
    </source>
</reference>
<dbReference type="CDD" id="cd00067">
    <property type="entry name" value="GAL4"/>
    <property type="match status" value="1"/>
</dbReference>
<dbReference type="Proteomes" id="UP000235786">
    <property type="component" value="Unassembled WGS sequence"/>
</dbReference>
<dbReference type="Pfam" id="PF11951">
    <property type="entry name" value="Fungal_trans_2"/>
    <property type="match status" value="1"/>
</dbReference>
<evidence type="ECO:0000256" key="1">
    <source>
        <dbReference type="ARBA" id="ARBA00022723"/>
    </source>
</evidence>
<dbReference type="PROSITE" id="PS50048">
    <property type="entry name" value="ZN2_CY6_FUNGAL_2"/>
    <property type="match status" value="1"/>
</dbReference>
<proteinExistence type="predicted"/>